<dbReference type="OrthoDB" id="3437960at2759"/>
<feature type="domain" description="C2H2-type" evidence="3">
    <location>
        <begin position="155"/>
        <end position="180"/>
    </location>
</feature>
<feature type="non-terminal residue" evidence="4">
    <location>
        <position position="1"/>
    </location>
</feature>
<evidence type="ECO:0000259" key="3">
    <source>
        <dbReference type="PROSITE" id="PS50157"/>
    </source>
</evidence>
<evidence type="ECO:0000256" key="1">
    <source>
        <dbReference type="PROSITE-ProRule" id="PRU00042"/>
    </source>
</evidence>
<feature type="non-terminal residue" evidence="4">
    <location>
        <position position="180"/>
    </location>
</feature>
<sequence>VLIGEKKTPRPDENLSSIEHCVQNIKEEACEIDIEETALPDPLDVHQEPISSEDKIVIEVPSVQTAIKTQTTQAKTTHKSVKRAAAETKIAKDNPKRAKIEQNVPKAEVSEDNNPKSIEPVDSDEIFGKVKIEFEELQRILEDRRNKESFKSMKYKCDSCVLGFTDYNRLQEHNTSFHDE</sequence>
<evidence type="ECO:0000313" key="4">
    <source>
        <dbReference type="EMBL" id="CAH2211285.1"/>
    </source>
</evidence>
<dbReference type="PROSITE" id="PS50157">
    <property type="entry name" value="ZINC_FINGER_C2H2_2"/>
    <property type="match status" value="1"/>
</dbReference>
<name>A0A8S4QMH0_9NEOP</name>
<evidence type="ECO:0000256" key="2">
    <source>
        <dbReference type="SAM" id="MobiDB-lite"/>
    </source>
</evidence>
<dbReference type="AlphaFoldDB" id="A0A8S4QMH0"/>
<comment type="caution">
    <text evidence="4">The sequence shown here is derived from an EMBL/GenBank/DDBJ whole genome shotgun (WGS) entry which is preliminary data.</text>
</comment>
<protein>
    <submittedName>
        <fullName evidence="4">Jg26220 protein</fullName>
    </submittedName>
</protein>
<keyword evidence="1" id="KW-0479">Metal-binding</keyword>
<reference evidence="4" key="1">
    <citation type="submission" date="2022-03" db="EMBL/GenBank/DDBJ databases">
        <authorList>
            <person name="Lindestad O."/>
        </authorList>
    </citation>
    <scope>NUCLEOTIDE SEQUENCE</scope>
</reference>
<keyword evidence="1" id="KW-0863">Zinc-finger</keyword>
<dbReference type="InterPro" id="IPR013087">
    <property type="entry name" value="Znf_C2H2_type"/>
</dbReference>
<keyword evidence="5" id="KW-1185">Reference proteome</keyword>
<dbReference type="EMBL" id="CAKXAJ010009773">
    <property type="protein sequence ID" value="CAH2211285.1"/>
    <property type="molecule type" value="Genomic_DNA"/>
</dbReference>
<dbReference type="GO" id="GO:0008270">
    <property type="term" value="F:zinc ion binding"/>
    <property type="evidence" value="ECO:0007669"/>
    <property type="project" value="UniProtKB-KW"/>
</dbReference>
<organism evidence="4 5">
    <name type="scientific">Pararge aegeria aegeria</name>
    <dbReference type="NCBI Taxonomy" id="348720"/>
    <lineage>
        <taxon>Eukaryota</taxon>
        <taxon>Metazoa</taxon>
        <taxon>Ecdysozoa</taxon>
        <taxon>Arthropoda</taxon>
        <taxon>Hexapoda</taxon>
        <taxon>Insecta</taxon>
        <taxon>Pterygota</taxon>
        <taxon>Neoptera</taxon>
        <taxon>Endopterygota</taxon>
        <taxon>Lepidoptera</taxon>
        <taxon>Glossata</taxon>
        <taxon>Ditrysia</taxon>
        <taxon>Papilionoidea</taxon>
        <taxon>Nymphalidae</taxon>
        <taxon>Satyrinae</taxon>
        <taxon>Satyrini</taxon>
        <taxon>Parargina</taxon>
        <taxon>Pararge</taxon>
    </lineage>
</organism>
<gene>
    <name evidence="4" type="primary">jg26220</name>
    <name evidence="4" type="ORF">PAEG_LOCUS3115</name>
</gene>
<feature type="region of interest" description="Disordered" evidence="2">
    <location>
        <begin position="103"/>
        <end position="122"/>
    </location>
</feature>
<dbReference type="PROSITE" id="PS00028">
    <property type="entry name" value="ZINC_FINGER_C2H2_1"/>
    <property type="match status" value="1"/>
</dbReference>
<evidence type="ECO:0000313" key="5">
    <source>
        <dbReference type="Proteomes" id="UP000838756"/>
    </source>
</evidence>
<keyword evidence="1" id="KW-0862">Zinc</keyword>
<accession>A0A8S4QMH0</accession>
<dbReference type="Proteomes" id="UP000838756">
    <property type="component" value="Unassembled WGS sequence"/>
</dbReference>
<proteinExistence type="predicted"/>